<name>A0ABR0N1H0_GOSAR</name>
<comment type="caution">
    <text evidence="2">The sequence shown here is derived from an EMBL/GenBank/DDBJ whole genome shotgun (WGS) entry which is preliminary data.</text>
</comment>
<evidence type="ECO:0000313" key="2">
    <source>
        <dbReference type="EMBL" id="KAK5784417.1"/>
    </source>
</evidence>
<dbReference type="EMBL" id="JARKNE010000011">
    <property type="protein sequence ID" value="KAK5784417.1"/>
    <property type="molecule type" value="Genomic_DNA"/>
</dbReference>
<accession>A0ABR0N1H0</accession>
<feature type="compositionally biased region" description="Polar residues" evidence="1">
    <location>
        <begin position="45"/>
        <end position="59"/>
    </location>
</feature>
<evidence type="ECO:0000256" key="1">
    <source>
        <dbReference type="SAM" id="MobiDB-lite"/>
    </source>
</evidence>
<reference evidence="2 3" key="1">
    <citation type="submission" date="2023-03" db="EMBL/GenBank/DDBJ databases">
        <title>WGS of Gossypium arboreum.</title>
        <authorList>
            <person name="Yu D."/>
        </authorList>
    </citation>
    <scope>NUCLEOTIDE SEQUENCE [LARGE SCALE GENOMIC DNA]</scope>
    <source>
        <tissue evidence="2">Leaf</tissue>
    </source>
</reference>
<protein>
    <submittedName>
        <fullName evidence="2">Uncharacterized protein</fullName>
    </submittedName>
</protein>
<keyword evidence="3" id="KW-1185">Reference proteome</keyword>
<gene>
    <name evidence="2" type="ORF">PVK06_038941</name>
</gene>
<feature type="region of interest" description="Disordered" evidence="1">
    <location>
        <begin position="1"/>
        <end position="77"/>
    </location>
</feature>
<evidence type="ECO:0000313" key="3">
    <source>
        <dbReference type="Proteomes" id="UP001358586"/>
    </source>
</evidence>
<feature type="compositionally biased region" description="Basic and acidic residues" evidence="1">
    <location>
        <begin position="34"/>
        <end position="43"/>
    </location>
</feature>
<sequence>MADSVVLQYTKKLETESSSKNPTRRLRPSPSKKNMNEQEEGTKKLNVNTSANQLFFESQSRADEVGQKWFDGPGDLS</sequence>
<proteinExistence type="predicted"/>
<organism evidence="2 3">
    <name type="scientific">Gossypium arboreum</name>
    <name type="common">Tree cotton</name>
    <name type="synonym">Gossypium nanking</name>
    <dbReference type="NCBI Taxonomy" id="29729"/>
    <lineage>
        <taxon>Eukaryota</taxon>
        <taxon>Viridiplantae</taxon>
        <taxon>Streptophyta</taxon>
        <taxon>Embryophyta</taxon>
        <taxon>Tracheophyta</taxon>
        <taxon>Spermatophyta</taxon>
        <taxon>Magnoliopsida</taxon>
        <taxon>eudicotyledons</taxon>
        <taxon>Gunneridae</taxon>
        <taxon>Pentapetalae</taxon>
        <taxon>rosids</taxon>
        <taxon>malvids</taxon>
        <taxon>Malvales</taxon>
        <taxon>Malvaceae</taxon>
        <taxon>Malvoideae</taxon>
        <taxon>Gossypium</taxon>
    </lineage>
</organism>
<dbReference type="Proteomes" id="UP001358586">
    <property type="component" value="Chromosome 11"/>
</dbReference>